<dbReference type="AlphaFoldDB" id="A0AAV9IQK4"/>
<feature type="region of interest" description="Disordered" evidence="2">
    <location>
        <begin position="230"/>
        <end position="249"/>
    </location>
</feature>
<proteinExistence type="predicted"/>
<evidence type="ECO:0000313" key="4">
    <source>
        <dbReference type="EMBL" id="KAK4534590.1"/>
    </source>
</evidence>
<evidence type="ECO:0000313" key="5">
    <source>
        <dbReference type="Proteomes" id="UP001301350"/>
    </source>
</evidence>
<feature type="coiled-coil region" evidence="1">
    <location>
        <begin position="275"/>
        <end position="341"/>
    </location>
</feature>
<dbReference type="SMART" id="SM00338">
    <property type="entry name" value="BRLZ"/>
    <property type="match status" value="1"/>
</dbReference>
<dbReference type="InterPro" id="IPR004827">
    <property type="entry name" value="bZIP"/>
</dbReference>
<organism evidence="4 5">
    <name type="scientific">Cyanidium caldarium</name>
    <name type="common">Red alga</name>
    <dbReference type="NCBI Taxonomy" id="2771"/>
    <lineage>
        <taxon>Eukaryota</taxon>
        <taxon>Rhodophyta</taxon>
        <taxon>Bangiophyceae</taxon>
        <taxon>Cyanidiales</taxon>
        <taxon>Cyanidiaceae</taxon>
        <taxon>Cyanidium</taxon>
    </lineage>
</organism>
<dbReference type="PROSITE" id="PS00036">
    <property type="entry name" value="BZIP_BASIC"/>
    <property type="match status" value="1"/>
</dbReference>
<feature type="region of interest" description="Disordered" evidence="2">
    <location>
        <begin position="116"/>
        <end position="167"/>
    </location>
</feature>
<sequence>MTRRTAASVAPVEANEGGSTEHGPASGDSRGSTNSALVQLAKVAAEEATKKKGAPATAHPSQPQQPSPPTSFNLNGPEFSLPLPLHELRSLPTTAELLGSPSMHFSGVAAAAFDEDDPLQRLLREQGPVSGLDGAGGTPSTGPPSKRARLRSPFYTRGSPPLALLNGATAGASGALLNPMRPDGNPVTPHRSGILTAADAAAAAASVATAATHTKTSPGDAAMRRRRVDAEAYSPPPRPPSGATRAGHERVAEGLRAERNRQAAAASRERRRAIVGDLEARNRILSEQNAQLQIEVMALKREMNEMIRRLQGNVDVAEKERAQLRARTQQLQAEVSWLREKESDTAKLLGLMDVAELPTGADDSVLLRSLHTDARQPER</sequence>
<keyword evidence="1" id="KW-0175">Coiled coil</keyword>
<dbReference type="Proteomes" id="UP001301350">
    <property type="component" value="Unassembled WGS sequence"/>
</dbReference>
<reference evidence="4 5" key="1">
    <citation type="submission" date="2022-07" db="EMBL/GenBank/DDBJ databases">
        <title>Genome-wide signatures of adaptation to extreme environments.</title>
        <authorList>
            <person name="Cho C.H."/>
            <person name="Yoon H.S."/>
        </authorList>
    </citation>
    <scope>NUCLEOTIDE SEQUENCE [LARGE SCALE GENOMIC DNA]</scope>
    <source>
        <strain evidence="4 5">DBV 063 E5</strain>
    </source>
</reference>
<name>A0AAV9IQK4_CYACA</name>
<evidence type="ECO:0000256" key="2">
    <source>
        <dbReference type="SAM" id="MobiDB-lite"/>
    </source>
</evidence>
<protein>
    <recommendedName>
        <fullName evidence="3">BZIP domain-containing protein</fullName>
    </recommendedName>
</protein>
<evidence type="ECO:0000256" key="1">
    <source>
        <dbReference type="SAM" id="Coils"/>
    </source>
</evidence>
<dbReference type="PROSITE" id="PS50217">
    <property type="entry name" value="BZIP"/>
    <property type="match status" value="1"/>
</dbReference>
<keyword evidence="5" id="KW-1185">Reference proteome</keyword>
<gene>
    <name evidence="4" type="ORF">CDCA_CDCA02G0615</name>
</gene>
<dbReference type="SUPFAM" id="SSF57959">
    <property type="entry name" value="Leucine zipper domain"/>
    <property type="match status" value="1"/>
</dbReference>
<dbReference type="EMBL" id="JANCYW010000002">
    <property type="protein sequence ID" value="KAK4534590.1"/>
    <property type="molecule type" value="Genomic_DNA"/>
</dbReference>
<dbReference type="GO" id="GO:0003700">
    <property type="term" value="F:DNA-binding transcription factor activity"/>
    <property type="evidence" value="ECO:0007669"/>
    <property type="project" value="InterPro"/>
</dbReference>
<accession>A0AAV9IQK4</accession>
<feature type="domain" description="BZIP" evidence="3">
    <location>
        <begin position="256"/>
        <end position="306"/>
    </location>
</feature>
<dbReference type="Gene3D" id="1.20.5.170">
    <property type="match status" value="1"/>
</dbReference>
<dbReference type="Pfam" id="PF00170">
    <property type="entry name" value="bZIP_1"/>
    <property type="match status" value="1"/>
</dbReference>
<dbReference type="InterPro" id="IPR046347">
    <property type="entry name" value="bZIP_sf"/>
</dbReference>
<evidence type="ECO:0000259" key="3">
    <source>
        <dbReference type="PROSITE" id="PS50217"/>
    </source>
</evidence>
<feature type="region of interest" description="Disordered" evidence="2">
    <location>
        <begin position="1"/>
        <end position="87"/>
    </location>
</feature>
<comment type="caution">
    <text evidence="4">The sequence shown here is derived from an EMBL/GenBank/DDBJ whole genome shotgun (WGS) entry which is preliminary data.</text>
</comment>